<dbReference type="InterPro" id="IPR002156">
    <property type="entry name" value="RNaseH_domain"/>
</dbReference>
<organism evidence="3">
    <name type="scientific">Sesamum latifolium</name>
    <dbReference type="NCBI Taxonomy" id="2727402"/>
    <lineage>
        <taxon>Eukaryota</taxon>
        <taxon>Viridiplantae</taxon>
        <taxon>Streptophyta</taxon>
        <taxon>Embryophyta</taxon>
        <taxon>Tracheophyta</taxon>
        <taxon>Spermatophyta</taxon>
        <taxon>Magnoliopsida</taxon>
        <taxon>eudicotyledons</taxon>
        <taxon>Gunneridae</taxon>
        <taxon>Pentapetalae</taxon>
        <taxon>asterids</taxon>
        <taxon>lamiids</taxon>
        <taxon>Lamiales</taxon>
        <taxon>Pedaliaceae</taxon>
        <taxon>Sesamum</taxon>
    </lineage>
</organism>
<reference evidence="3" key="1">
    <citation type="submission" date="2020-06" db="EMBL/GenBank/DDBJ databases">
        <authorList>
            <person name="Li T."/>
            <person name="Hu X."/>
            <person name="Zhang T."/>
            <person name="Song X."/>
            <person name="Zhang H."/>
            <person name="Dai N."/>
            <person name="Sheng W."/>
            <person name="Hou X."/>
            <person name="Wei L."/>
        </authorList>
    </citation>
    <scope>NUCLEOTIDE SEQUENCE</scope>
    <source>
        <strain evidence="3">KEN1</strain>
        <tissue evidence="3">Leaf</tissue>
    </source>
</reference>
<evidence type="ECO:0000313" key="3">
    <source>
        <dbReference type="EMBL" id="KAL0444842.1"/>
    </source>
</evidence>
<dbReference type="PANTHER" id="PTHR47723">
    <property type="entry name" value="OS05G0353850 PROTEIN"/>
    <property type="match status" value="1"/>
</dbReference>
<evidence type="ECO:0000259" key="2">
    <source>
        <dbReference type="PROSITE" id="PS50879"/>
    </source>
</evidence>
<feature type="transmembrane region" description="Helical" evidence="1">
    <location>
        <begin position="239"/>
        <end position="260"/>
    </location>
</feature>
<dbReference type="Pfam" id="PF13456">
    <property type="entry name" value="RVT_3"/>
    <property type="match status" value="1"/>
</dbReference>
<reference evidence="3" key="2">
    <citation type="journal article" date="2024" name="Plant">
        <title>Genomic evolution and insights into agronomic trait innovations of Sesamum species.</title>
        <authorList>
            <person name="Miao H."/>
            <person name="Wang L."/>
            <person name="Qu L."/>
            <person name="Liu H."/>
            <person name="Sun Y."/>
            <person name="Le M."/>
            <person name="Wang Q."/>
            <person name="Wei S."/>
            <person name="Zheng Y."/>
            <person name="Lin W."/>
            <person name="Duan Y."/>
            <person name="Cao H."/>
            <person name="Xiong S."/>
            <person name="Wang X."/>
            <person name="Wei L."/>
            <person name="Li C."/>
            <person name="Ma Q."/>
            <person name="Ju M."/>
            <person name="Zhao R."/>
            <person name="Li G."/>
            <person name="Mu C."/>
            <person name="Tian Q."/>
            <person name="Mei H."/>
            <person name="Zhang T."/>
            <person name="Gao T."/>
            <person name="Zhang H."/>
        </authorList>
    </citation>
    <scope>NUCLEOTIDE SEQUENCE</scope>
    <source>
        <strain evidence="3">KEN1</strain>
    </source>
</reference>
<dbReference type="InterPro" id="IPR036397">
    <property type="entry name" value="RNaseH_sf"/>
</dbReference>
<keyword evidence="1" id="KW-0812">Transmembrane</keyword>
<dbReference type="GO" id="GO:0004523">
    <property type="term" value="F:RNA-DNA hybrid ribonuclease activity"/>
    <property type="evidence" value="ECO:0007669"/>
    <property type="project" value="InterPro"/>
</dbReference>
<feature type="transmembrane region" description="Helical" evidence="1">
    <location>
        <begin position="153"/>
        <end position="174"/>
    </location>
</feature>
<feature type="domain" description="RNase H type-1" evidence="2">
    <location>
        <begin position="1"/>
        <end position="142"/>
    </location>
</feature>
<evidence type="ECO:0000256" key="1">
    <source>
        <dbReference type="SAM" id="Phobius"/>
    </source>
</evidence>
<keyword evidence="1" id="KW-1133">Transmembrane helix</keyword>
<name>A0AAW2WWG6_9LAMI</name>
<dbReference type="InterPro" id="IPR053151">
    <property type="entry name" value="RNase_H-like"/>
</dbReference>
<protein>
    <submittedName>
        <fullName evidence="3">Ribonuclease H protein</fullName>
    </submittedName>
</protein>
<dbReference type="SUPFAM" id="SSF53098">
    <property type="entry name" value="Ribonuclease H-like"/>
    <property type="match status" value="1"/>
</dbReference>
<proteinExistence type="predicted"/>
<dbReference type="AlphaFoldDB" id="A0AAW2WWG6"/>
<feature type="transmembrane region" description="Helical" evidence="1">
    <location>
        <begin position="213"/>
        <end position="232"/>
    </location>
</feature>
<gene>
    <name evidence="3" type="ORF">Slati_2206900</name>
</gene>
<dbReference type="CDD" id="cd06222">
    <property type="entry name" value="RNase_H_like"/>
    <property type="match status" value="1"/>
</dbReference>
<dbReference type="PROSITE" id="PS50879">
    <property type="entry name" value="RNASE_H_1"/>
    <property type="match status" value="1"/>
</dbReference>
<dbReference type="EMBL" id="JACGWN010000007">
    <property type="protein sequence ID" value="KAL0444842.1"/>
    <property type="molecule type" value="Genomic_DNA"/>
</dbReference>
<sequence>MVQNEYDGASKGNPGISGAGGILRDQLGRVIFAFQEPLGNITNTQAELQAIHRGLQICIDRGFRNVWIETDATAIIKLISAPQRGAWNLQAILSYFSRRKSSGRLPRKPSMSHTNRAYFLRTPSQLLLGDFRTVFCAVSVAPFGAVFGAGGAHLGAVSGAIWGLVLGLFGDYFLGTVEGYFTAVMLLLGLQLGGCFGAVSGAGWGLFLGQLRTFYLLFLGYFGAVFVAYDVVSTMGKPPFGTLLFVGTFWLLALFVQVLVGSDDSSVVAETFWTHRIIVTNFTHATSLFVRE</sequence>
<dbReference type="PANTHER" id="PTHR47723:SF19">
    <property type="entry name" value="POLYNUCLEOTIDYL TRANSFERASE, RIBONUCLEASE H-LIKE SUPERFAMILY PROTEIN"/>
    <property type="match status" value="1"/>
</dbReference>
<keyword evidence="1" id="KW-0472">Membrane</keyword>
<accession>A0AAW2WWG6</accession>
<dbReference type="GO" id="GO:0003676">
    <property type="term" value="F:nucleic acid binding"/>
    <property type="evidence" value="ECO:0007669"/>
    <property type="project" value="InterPro"/>
</dbReference>
<dbReference type="Gene3D" id="3.30.420.10">
    <property type="entry name" value="Ribonuclease H-like superfamily/Ribonuclease H"/>
    <property type="match status" value="1"/>
</dbReference>
<comment type="caution">
    <text evidence="3">The sequence shown here is derived from an EMBL/GenBank/DDBJ whole genome shotgun (WGS) entry which is preliminary data.</text>
</comment>
<dbReference type="InterPro" id="IPR044730">
    <property type="entry name" value="RNase_H-like_dom_plant"/>
</dbReference>
<feature type="transmembrane region" description="Helical" evidence="1">
    <location>
        <begin position="186"/>
        <end position="207"/>
    </location>
</feature>
<dbReference type="InterPro" id="IPR012337">
    <property type="entry name" value="RNaseH-like_sf"/>
</dbReference>